<dbReference type="InterPro" id="IPR027065">
    <property type="entry name" value="Lon_Prtase"/>
</dbReference>
<keyword evidence="2" id="KW-0812">Transmembrane</keyword>
<dbReference type="Gene3D" id="2.30.42.10">
    <property type="match status" value="1"/>
</dbReference>
<evidence type="ECO:0000256" key="1">
    <source>
        <dbReference type="PROSITE-ProRule" id="PRU01122"/>
    </source>
</evidence>
<keyword evidence="5" id="KW-1185">Reference proteome</keyword>
<keyword evidence="1" id="KW-0720">Serine protease</keyword>
<dbReference type="SUPFAM" id="SSF50156">
    <property type="entry name" value="PDZ domain-like"/>
    <property type="match status" value="1"/>
</dbReference>
<keyword evidence="2" id="KW-0472">Membrane</keyword>
<evidence type="ECO:0000313" key="4">
    <source>
        <dbReference type="EMBL" id="SFK38628.1"/>
    </source>
</evidence>
<dbReference type="Gene3D" id="3.30.230.10">
    <property type="match status" value="1"/>
</dbReference>
<dbReference type="GO" id="GO:0030163">
    <property type="term" value="P:protein catabolic process"/>
    <property type="evidence" value="ECO:0007669"/>
    <property type="project" value="InterPro"/>
</dbReference>
<dbReference type="Pfam" id="PF13180">
    <property type="entry name" value="PDZ_2"/>
    <property type="match status" value="1"/>
</dbReference>
<dbReference type="GO" id="GO:0004252">
    <property type="term" value="F:serine-type endopeptidase activity"/>
    <property type="evidence" value="ECO:0007669"/>
    <property type="project" value="UniProtKB-UniRule"/>
</dbReference>
<dbReference type="Proteomes" id="UP000199589">
    <property type="component" value="Unassembled WGS sequence"/>
</dbReference>
<evidence type="ECO:0000313" key="5">
    <source>
        <dbReference type="Proteomes" id="UP000199589"/>
    </source>
</evidence>
<dbReference type="InterPro" id="IPR001478">
    <property type="entry name" value="PDZ"/>
</dbReference>
<reference evidence="5" key="1">
    <citation type="submission" date="2016-10" db="EMBL/GenBank/DDBJ databases">
        <authorList>
            <person name="Varghese N."/>
            <person name="Submissions S."/>
        </authorList>
    </citation>
    <scope>NUCLEOTIDE SEQUENCE [LARGE SCALE GENOMIC DNA]</scope>
    <source>
        <strain evidence="5">DSM 16108</strain>
    </source>
</reference>
<dbReference type="InterPro" id="IPR014721">
    <property type="entry name" value="Ribsml_uS5_D2-typ_fold_subgr"/>
</dbReference>
<feature type="active site" evidence="1">
    <location>
        <position position="278"/>
    </location>
</feature>
<feature type="transmembrane region" description="Helical" evidence="2">
    <location>
        <begin position="6"/>
        <end position="22"/>
    </location>
</feature>
<dbReference type="NCBIfam" id="NF041438">
    <property type="entry name" value="SepM_fam_S16"/>
    <property type="match status" value="1"/>
</dbReference>
<dbReference type="GO" id="GO:0004176">
    <property type="term" value="F:ATP-dependent peptidase activity"/>
    <property type="evidence" value="ECO:0007669"/>
    <property type="project" value="UniProtKB-UniRule"/>
</dbReference>
<accession>A0A1I3Z3H8</accession>
<keyword evidence="1" id="KW-0645">Protease</keyword>
<dbReference type="Pfam" id="PF05362">
    <property type="entry name" value="Lon_C"/>
    <property type="match status" value="1"/>
</dbReference>
<dbReference type="EMBL" id="FOSJ01000028">
    <property type="protein sequence ID" value="SFK38628.1"/>
    <property type="molecule type" value="Genomic_DNA"/>
</dbReference>
<dbReference type="PANTHER" id="PTHR10046">
    <property type="entry name" value="ATP DEPENDENT LON PROTEASE FAMILY MEMBER"/>
    <property type="match status" value="1"/>
</dbReference>
<organism evidence="4 5">
    <name type="scientific">Marinilactibacillus piezotolerans</name>
    <dbReference type="NCBI Taxonomy" id="258723"/>
    <lineage>
        <taxon>Bacteria</taxon>
        <taxon>Bacillati</taxon>
        <taxon>Bacillota</taxon>
        <taxon>Bacilli</taxon>
        <taxon>Lactobacillales</taxon>
        <taxon>Carnobacteriaceae</taxon>
        <taxon>Marinilactibacillus</taxon>
    </lineage>
</organism>
<evidence type="ECO:0000259" key="3">
    <source>
        <dbReference type="PROSITE" id="PS51786"/>
    </source>
</evidence>
<comment type="similarity">
    <text evidence="1">Belongs to the peptidase S16 family.</text>
</comment>
<keyword evidence="1" id="KW-0378">Hydrolase</keyword>
<evidence type="ECO:0000256" key="2">
    <source>
        <dbReference type="SAM" id="Phobius"/>
    </source>
</evidence>
<dbReference type="InterPro" id="IPR020568">
    <property type="entry name" value="Ribosomal_Su5_D2-typ_SF"/>
</dbReference>
<proteinExistence type="inferred from homology"/>
<comment type="catalytic activity">
    <reaction evidence="1">
        <text>Hydrolysis of proteins in presence of ATP.</text>
        <dbReference type="EC" id="3.4.21.53"/>
    </reaction>
</comment>
<dbReference type="SUPFAM" id="SSF54211">
    <property type="entry name" value="Ribosomal protein S5 domain 2-like"/>
    <property type="match status" value="1"/>
</dbReference>
<gene>
    <name evidence="4" type="ORF">SAMN04488569_102820</name>
</gene>
<dbReference type="EC" id="3.4.21.53" evidence="1"/>
<protein>
    <recommendedName>
        <fullName evidence="1">endopeptidase La</fullName>
        <ecNumber evidence="1">3.4.21.53</ecNumber>
    </recommendedName>
</protein>
<keyword evidence="2" id="KW-1133">Transmembrane helix</keyword>
<sequence>MKKISFWIKGLLLFVVFYFLFLRPIPYYIERPGSAEDLDPMIEVEGEYSSEPGKFMMTTVEILQATPFTYLFQFLPYNDVVSETELFGDIEDYEEYNTLQSYYMESSIHSAIVAAFDAAGLPYNLEYKGVYVMSVTENSNFAGILQMGDTITEVDDLKFENTEEFMDYIKSLEVGKTVSIKYERDGTEYISEGDLIELEETGESGIGISLVDQSSVETDPEVVIHSGEIGGPSAGLMYSLQVYSMVTNTNLRAGHIIAGTGTISEDGTIGPIGGIDKKVVAADEEGATIFFAPDEEIDSDLKEEYPDYKSNYEIAVEAAEDIDTDMEIVPVKTFNDAIKYLEQLSPVSSRFDPEQKVDALAA</sequence>
<name>A0A1I3Z3H8_9LACT</name>
<dbReference type="AlphaFoldDB" id="A0A1I3Z3H8"/>
<feature type="domain" description="Lon proteolytic" evidence="3">
    <location>
        <begin position="228"/>
        <end position="344"/>
    </location>
</feature>
<dbReference type="RefSeq" id="WP_245750953.1">
    <property type="nucleotide sequence ID" value="NZ_FOSJ01000028.1"/>
</dbReference>
<dbReference type="GO" id="GO:0006508">
    <property type="term" value="P:proteolysis"/>
    <property type="evidence" value="ECO:0007669"/>
    <property type="project" value="UniProtKB-KW"/>
</dbReference>
<dbReference type="InterPro" id="IPR036034">
    <property type="entry name" value="PDZ_sf"/>
</dbReference>
<dbReference type="InterPro" id="IPR008269">
    <property type="entry name" value="Lon_proteolytic"/>
</dbReference>
<feature type="active site" evidence="1">
    <location>
        <position position="233"/>
    </location>
</feature>
<dbReference type="PROSITE" id="PS51786">
    <property type="entry name" value="LON_PROTEOLYTIC"/>
    <property type="match status" value="1"/>
</dbReference>
<dbReference type="GO" id="GO:0005524">
    <property type="term" value="F:ATP binding"/>
    <property type="evidence" value="ECO:0007669"/>
    <property type="project" value="InterPro"/>
</dbReference>